<feature type="transmembrane region" description="Helical" evidence="1">
    <location>
        <begin position="52"/>
        <end position="78"/>
    </location>
</feature>
<keyword evidence="1" id="KW-1133">Transmembrane helix</keyword>
<organism evidence="2 3">
    <name type="scientific">Thalassobacterium maritimum</name>
    <dbReference type="NCBI Taxonomy" id="3041265"/>
    <lineage>
        <taxon>Bacteria</taxon>
        <taxon>Pseudomonadati</taxon>
        <taxon>Verrucomicrobiota</taxon>
        <taxon>Opitutia</taxon>
        <taxon>Puniceicoccales</taxon>
        <taxon>Coraliomargaritaceae</taxon>
        <taxon>Thalassobacterium</taxon>
    </lineage>
</organism>
<evidence type="ECO:0000313" key="2">
    <source>
        <dbReference type="EMBL" id="MDQ8207450.1"/>
    </source>
</evidence>
<keyword evidence="1" id="KW-0472">Membrane</keyword>
<feature type="transmembrane region" description="Helical" evidence="1">
    <location>
        <begin position="84"/>
        <end position="106"/>
    </location>
</feature>
<reference evidence="2 3" key="1">
    <citation type="submission" date="2023-04" db="EMBL/GenBank/DDBJ databases">
        <title>A novel bacteria isolated from coastal sediment.</title>
        <authorList>
            <person name="Liu X.-J."/>
            <person name="Du Z.-J."/>
        </authorList>
    </citation>
    <scope>NUCLEOTIDE SEQUENCE [LARGE SCALE GENOMIC DNA]</scope>
    <source>
        <strain evidence="2 3">SDUM461003</strain>
    </source>
</reference>
<accession>A0ABU1ATG8</accession>
<evidence type="ECO:0000313" key="3">
    <source>
        <dbReference type="Proteomes" id="UP001225316"/>
    </source>
</evidence>
<proteinExistence type="predicted"/>
<gene>
    <name evidence="2" type="ORF">QEH52_08015</name>
</gene>
<comment type="caution">
    <text evidence="2">The sequence shown here is derived from an EMBL/GenBank/DDBJ whole genome shotgun (WGS) entry which is preliminary data.</text>
</comment>
<name>A0ABU1ATG8_9BACT</name>
<evidence type="ECO:0008006" key="4">
    <source>
        <dbReference type="Google" id="ProtNLM"/>
    </source>
</evidence>
<feature type="transmembrane region" description="Helical" evidence="1">
    <location>
        <begin position="21"/>
        <end position="40"/>
    </location>
</feature>
<keyword evidence="3" id="KW-1185">Reference proteome</keyword>
<protein>
    <recommendedName>
        <fullName evidence="4">Yip1 domain-containing protein</fullName>
    </recommendedName>
</protein>
<evidence type="ECO:0000256" key="1">
    <source>
        <dbReference type="SAM" id="Phobius"/>
    </source>
</evidence>
<sequence>MESILRLVEAIFGYTAGEPDFNIVLGVCIFAWVLAARIFMAIFSSKRGIFSAFFAFAIPMLLGLIGYAMAELFIVPLVSKGAGWSIYAIPSAIWVLFIFLSIVVFAKRIWALPSGVSLFIYIVATAAAIGVYFGAQVTLGVIEYGEGQLEQRDRSVKSDLESFM</sequence>
<keyword evidence="1" id="KW-0812">Transmembrane</keyword>
<feature type="transmembrane region" description="Helical" evidence="1">
    <location>
        <begin position="118"/>
        <end position="142"/>
    </location>
</feature>
<dbReference type="EMBL" id="JARXHW010000014">
    <property type="protein sequence ID" value="MDQ8207450.1"/>
    <property type="molecule type" value="Genomic_DNA"/>
</dbReference>
<dbReference type="Proteomes" id="UP001225316">
    <property type="component" value="Unassembled WGS sequence"/>
</dbReference>